<dbReference type="AlphaFoldDB" id="A0A4S2JRV9"/>
<gene>
    <name evidence="1" type="ORF">DBV15_02349</name>
</gene>
<proteinExistence type="predicted"/>
<dbReference type="EMBL" id="QBLH01003331">
    <property type="protein sequence ID" value="TGZ39062.1"/>
    <property type="molecule type" value="Genomic_DNA"/>
</dbReference>
<evidence type="ECO:0000313" key="2">
    <source>
        <dbReference type="Proteomes" id="UP000310200"/>
    </source>
</evidence>
<name>A0A4S2JRV9_9HYME</name>
<reference evidence="1 2" key="1">
    <citation type="journal article" date="2019" name="Philos. Trans. R. Soc. Lond., B, Biol. Sci.">
        <title>Ant behaviour and brain gene expression of defending hosts depend on the ecological success of the intruding social parasite.</title>
        <authorList>
            <person name="Kaur R."/>
            <person name="Stoldt M."/>
            <person name="Jongepier E."/>
            <person name="Feldmeyer B."/>
            <person name="Menzel F."/>
            <person name="Bornberg-Bauer E."/>
            <person name="Foitzik S."/>
        </authorList>
    </citation>
    <scope>NUCLEOTIDE SEQUENCE [LARGE SCALE GENOMIC DNA]</scope>
    <source>
        <tissue evidence="1">Whole body</tissue>
    </source>
</reference>
<accession>A0A4S2JRV9</accession>
<organism evidence="1 2">
    <name type="scientific">Temnothorax longispinosus</name>
    <dbReference type="NCBI Taxonomy" id="300112"/>
    <lineage>
        <taxon>Eukaryota</taxon>
        <taxon>Metazoa</taxon>
        <taxon>Ecdysozoa</taxon>
        <taxon>Arthropoda</taxon>
        <taxon>Hexapoda</taxon>
        <taxon>Insecta</taxon>
        <taxon>Pterygota</taxon>
        <taxon>Neoptera</taxon>
        <taxon>Endopterygota</taxon>
        <taxon>Hymenoptera</taxon>
        <taxon>Apocrita</taxon>
        <taxon>Aculeata</taxon>
        <taxon>Formicoidea</taxon>
        <taxon>Formicidae</taxon>
        <taxon>Myrmicinae</taxon>
        <taxon>Temnothorax</taxon>
    </lineage>
</organism>
<evidence type="ECO:0000313" key="1">
    <source>
        <dbReference type="EMBL" id="TGZ39062.1"/>
    </source>
</evidence>
<dbReference type="Proteomes" id="UP000310200">
    <property type="component" value="Unassembled WGS sequence"/>
</dbReference>
<comment type="caution">
    <text evidence="1">The sequence shown here is derived from an EMBL/GenBank/DDBJ whole genome shotgun (WGS) entry which is preliminary data.</text>
</comment>
<keyword evidence="2" id="KW-1185">Reference proteome</keyword>
<protein>
    <submittedName>
        <fullName evidence="1">Uncharacterized protein</fullName>
    </submittedName>
</protein>
<sequence>MADVHVWLQLSLSLIEFSTYHSMSIVSTAQLRGKYNEGCEKRAQVQYV</sequence>